<dbReference type="InterPro" id="IPR038731">
    <property type="entry name" value="RgtA/B/C-like"/>
</dbReference>
<evidence type="ECO:0000256" key="9">
    <source>
        <dbReference type="SAM" id="MobiDB-lite"/>
    </source>
</evidence>
<evidence type="ECO:0000256" key="4">
    <source>
        <dbReference type="ARBA" id="ARBA00022679"/>
    </source>
</evidence>
<organism evidence="12 13">
    <name type="scientific">Eiseniibacteriota bacterium</name>
    <dbReference type="NCBI Taxonomy" id="2212470"/>
    <lineage>
        <taxon>Bacteria</taxon>
        <taxon>Candidatus Eiseniibacteriota</taxon>
    </lineage>
</organism>
<dbReference type="InterPro" id="IPR050297">
    <property type="entry name" value="LipidA_mod_glycosyltrf_83"/>
</dbReference>
<keyword evidence="3" id="KW-0328">Glycosyltransferase</keyword>
<evidence type="ECO:0000313" key="12">
    <source>
        <dbReference type="EMBL" id="TMQ67290.1"/>
    </source>
</evidence>
<gene>
    <name evidence="12" type="ORF">E6K78_05300</name>
</gene>
<name>A0A538TUI9_UNCEI</name>
<reference evidence="12 13" key="1">
    <citation type="journal article" date="2019" name="Nat. Microbiol.">
        <title>Mediterranean grassland soil C-N compound turnover is dependent on rainfall and depth, and is mediated by genomically divergent microorganisms.</title>
        <authorList>
            <person name="Diamond S."/>
            <person name="Andeer P.F."/>
            <person name="Li Z."/>
            <person name="Crits-Christoph A."/>
            <person name="Burstein D."/>
            <person name="Anantharaman K."/>
            <person name="Lane K.R."/>
            <person name="Thomas B.C."/>
            <person name="Pan C."/>
            <person name="Northen T.R."/>
            <person name="Banfield J.F."/>
        </authorList>
    </citation>
    <scope>NUCLEOTIDE SEQUENCE [LARGE SCALE GENOMIC DNA]</scope>
    <source>
        <strain evidence="12">WS_8</strain>
    </source>
</reference>
<dbReference type="GO" id="GO:0016763">
    <property type="term" value="F:pentosyltransferase activity"/>
    <property type="evidence" value="ECO:0007669"/>
    <property type="project" value="TreeGrafter"/>
</dbReference>
<evidence type="ECO:0000256" key="2">
    <source>
        <dbReference type="ARBA" id="ARBA00022475"/>
    </source>
</evidence>
<dbReference type="PANTHER" id="PTHR33908">
    <property type="entry name" value="MANNOSYLTRANSFERASE YKCB-RELATED"/>
    <property type="match status" value="1"/>
</dbReference>
<dbReference type="GO" id="GO:0005886">
    <property type="term" value="C:plasma membrane"/>
    <property type="evidence" value="ECO:0007669"/>
    <property type="project" value="UniProtKB-SubCell"/>
</dbReference>
<dbReference type="PROSITE" id="PS50005">
    <property type="entry name" value="TPR"/>
    <property type="match status" value="2"/>
</dbReference>
<evidence type="ECO:0000256" key="1">
    <source>
        <dbReference type="ARBA" id="ARBA00004651"/>
    </source>
</evidence>
<feature type="transmembrane region" description="Helical" evidence="10">
    <location>
        <begin position="373"/>
        <end position="393"/>
    </location>
</feature>
<evidence type="ECO:0000256" key="8">
    <source>
        <dbReference type="PROSITE-ProRule" id="PRU00339"/>
    </source>
</evidence>
<feature type="transmembrane region" description="Helical" evidence="10">
    <location>
        <begin position="186"/>
        <end position="207"/>
    </location>
</feature>
<sequence length="694" mass="75817">MTRRPRKGRPSRPPAWSIHGEPAVDPAHARRYAWATGLVVAALALALAVMIAGPHRVGDYFAETDFYGAYADGARALQRGVVDPTRYGVVGPGYETALAVAGFVVRDLFTAAELLSLVSIATALWLWSRLLARRADPRLALLTTLFLAVNPTVFRYGYSVTNDALALALGTAALYVLLSRRGLGAALLAGALVALAFLTRYSAVALLPAGLVSLLAGGTVQERSGRAALAFAASFAAPVGAWTLFSITHGATFSFQFHHNIAYDVFARSRGIPWDDYQKLLQPRFHSLADVIARDPGAVARRELFNLWDHLRLDARQVVGMPAATAAAFGSVLAWRDGTLTRLWPVCLTAALSFLALVPVFHSDRYSLVLLPAWLTLAAAAFSSSRFACVVGAHRRVWLKPLLAVVPLTLATFTTARATARLADQLPREVLACARTLRSLARPGDRVLARKAHIGFHAGLPTVAFPFADSLPPLAAYARENRTRWLFFSWPEAELRPAFWYLLDTSAVVPGLTVRHSTPRPAVLYEIGPQFGTVPSWMRDPDSTLWHQARARLRVNPADQLALLTAGFVEYRWGRLDSARERLERCLSLEPRNADAWLLLGNVHLAGGDGLRASASFTRASSLDPRRAEARQGQGWASLVMGRPRDAAAWWRPVVSLTRDQKTLERMAELYKSLGDPVAEAEARAALARARRRS</sequence>
<feature type="transmembrane region" description="Helical" evidence="10">
    <location>
        <begin position="108"/>
        <end position="127"/>
    </location>
</feature>
<feature type="repeat" description="TPR" evidence="8">
    <location>
        <begin position="560"/>
        <end position="593"/>
    </location>
</feature>
<feature type="repeat" description="TPR" evidence="8">
    <location>
        <begin position="594"/>
        <end position="627"/>
    </location>
</feature>
<keyword evidence="5 10" id="KW-0812">Transmembrane</keyword>
<keyword evidence="6 10" id="KW-1133">Transmembrane helix</keyword>
<evidence type="ECO:0000256" key="3">
    <source>
        <dbReference type="ARBA" id="ARBA00022676"/>
    </source>
</evidence>
<protein>
    <recommendedName>
        <fullName evidence="11">Glycosyltransferase RgtA/B/C/D-like domain-containing protein</fullName>
    </recommendedName>
</protein>
<keyword evidence="4" id="KW-0808">Transferase</keyword>
<feature type="domain" description="Glycosyltransferase RgtA/B/C/D-like" evidence="11">
    <location>
        <begin position="110"/>
        <end position="242"/>
    </location>
</feature>
<evidence type="ECO:0000256" key="5">
    <source>
        <dbReference type="ARBA" id="ARBA00022692"/>
    </source>
</evidence>
<evidence type="ECO:0000256" key="7">
    <source>
        <dbReference type="ARBA" id="ARBA00023136"/>
    </source>
</evidence>
<dbReference type="Pfam" id="PF14559">
    <property type="entry name" value="TPR_19"/>
    <property type="match status" value="1"/>
</dbReference>
<keyword evidence="8" id="KW-0802">TPR repeat</keyword>
<dbReference type="SUPFAM" id="SSF48452">
    <property type="entry name" value="TPR-like"/>
    <property type="match status" value="1"/>
</dbReference>
<comment type="subcellular location">
    <subcellularLocation>
        <location evidence="1">Cell membrane</location>
        <topology evidence="1">Multi-pass membrane protein</topology>
    </subcellularLocation>
</comment>
<dbReference type="InterPro" id="IPR019734">
    <property type="entry name" value="TPR_rpt"/>
</dbReference>
<feature type="transmembrane region" description="Helical" evidence="10">
    <location>
        <begin position="32"/>
        <end position="52"/>
    </location>
</feature>
<keyword evidence="2" id="KW-1003">Cell membrane</keyword>
<dbReference type="InterPro" id="IPR011990">
    <property type="entry name" value="TPR-like_helical_dom_sf"/>
</dbReference>
<comment type="caution">
    <text evidence="12">The sequence shown here is derived from an EMBL/GenBank/DDBJ whole genome shotgun (WGS) entry which is preliminary data.</text>
</comment>
<dbReference type="Gene3D" id="1.25.40.10">
    <property type="entry name" value="Tetratricopeptide repeat domain"/>
    <property type="match status" value="1"/>
</dbReference>
<feature type="transmembrane region" description="Helical" evidence="10">
    <location>
        <begin position="227"/>
        <end position="247"/>
    </location>
</feature>
<evidence type="ECO:0000313" key="13">
    <source>
        <dbReference type="Proteomes" id="UP000316609"/>
    </source>
</evidence>
<feature type="transmembrane region" description="Helical" evidence="10">
    <location>
        <begin position="164"/>
        <end position="179"/>
    </location>
</feature>
<feature type="transmembrane region" description="Helical" evidence="10">
    <location>
        <begin position="343"/>
        <end position="361"/>
    </location>
</feature>
<dbReference type="Pfam" id="PF13231">
    <property type="entry name" value="PMT_2"/>
    <property type="match status" value="1"/>
</dbReference>
<accession>A0A538TUI9</accession>
<evidence type="ECO:0000256" key="10">
    <source>
        <dbReference type="SAM" id="Phobius"/>
    </source>
</evidence>
<evidence type="ECO:0000256" key="6">
    <source>
        <dbReference type="ARBA" id="ARBA00022989"/>
    </source>
</evidence>
<proteinExistence type="predicted"/>
<dbReference type="PANTHER" id="PTHR33908:SF11">
    <property type="entry name" value="MEMBRANE PROTEIN"/>
    <property type="match status" value="1"/>
</dbReference>
<feature type="compositionally biased region" description="Basic residues" evidence="9">
    <location>
        <begin position="1"/>
        <end position="10"/>
    </location>
</feature>
<keyword evidence="7 10" id="KW-0472">Membrane</keyword>
<feature type="region of interest" description="Disordered" evidence="9">
    <location>
        <begin position="1"/>
        <end position="20"/>
    </location>
</feature>
<dbReference type="EMBL" id="VBOY01000045">
    <property type="protein sequence ID" value="TMQ67290.1"/>
    <property type="molecule type" value="Genomic_DNA"/>
</dbReference>
<dbReference type="Proteomes" id="UP000316609">
    <property type="component" value="Unassembled WGS sequence"/>
</dbReference>
<dbReference type="AlphaFoldDB" id="A0A538TUI9"/>
<evidence type="ECO:0000259" key="11">
    <source>
        <dbReference type="Pfam" id="PF13231"/>
    </source>
</evidence>
<dbReference type="GO" id="GO:0009103">
    <property type="term" value="P:lipopolysaccharide biosynthetic process"/>
    <property type="evidence" value="ECO:0007669"/>
    <property type="project" value="UniProtKB-ARBA"/>
</dbReference>
<dbReference type="SMART" id="SM00028">
    <property type="entry name" value="TPR"/>
    <property type="match status" value="3"/>
</dbReference>